<feature type="domain" description="Peptidase M12A" evidence="10">
    <location>
        <begin position="79"/>
        <end position="276"/>
    </location>
</feature>
<accession>A0A3B3Z9K7</accession>
<keyword evidence="12" id="KW-1185">Reference proteome</keyword>
<keyword evidence="7" id="KW-1015">Disulfide bond</keyword>
<evidence type="ECO:0000256" key="8">
    <source>
        <dbReference type="PROSITE-ProRule" id="PRU01211"/>
    </source>
</evidence>
<evidence type="ECO:0000256" key="2">
    <source>
        <dbReference type="ARBA" id="ARBA00022723"/>
    </source>
</evidence>
<keyword evidence="2 8" id="KW-0479">Metal-binding</keyword>
<feature type="active site" evidence="8">
    <location>
        <position position="178"/>
    </location>
</feature>
<dbReference type="GO" id="GO:0006508">
    <property type="term" value="P:proteolysis"/>
    <property type="evidence" value="ECO:0007669"/>
    <property type="project" value="UniProtKB-KW"/>
</dbReference>
<dbReference type="GO" id="GO:0042588">
    <property type="term" value="C:zymogen granule"/>
    <property type="evidence" value="ECO:0007669"/>
    <property type="project" value="UniProtKB-SubCell"/>
</dbReference>
<evidence type="ECO:0000313" key="11">
    <source>
        <dbReference type="Ensembl" id="ENSPMGP00000001076.1"/>
    </source>
</evidence>
<feature type="signal peptide" evidence="9">
    <location>
        <begin position="1"/>
        <end position="35"/>
    </location>
</feature>
<feature type="chain" id="PRO_5044953370" description="Metalloendopeptidase" evidence="9">
    <location>
        <begin position="36"/>
        <end position="276"/>
    </location>
</feature>
<dbReference type="CDD" id="cd04283">
    <property type="entry name" value="ZnMc_hatching_enzyme"/>
    <property type="match status" value="1"/>
</dbReference>
<evidence type="ECO:0000256" key="4">
    <source>
        <dbReference type="ARBA" id="ARBA00022801"/>
    </source>
</evidence>
<dbReference type="GO" id="GO:0008270">
    <property type="term" value="F:zinc ion binding"/>
    <property type="evidence" value="ECO:0007669"/>
    <property type="project" value="UniProtKB-UniRule"/>
</dbReference>
<sequence length="276" mass="31250">MWKMKSKQYHLSGDNQLTMPLACVSVLLLLAACQAQPLSEPHTGEEQLLEDEDTVDISTRILSSNNQSDTFLLEGDLRNAMKCWYNSCLWPKSSDGLVYIPYIVNSEFNSYETRVISSALSSFHGPTCIRFVPRQTQNDYISVENQSGCFSALGRQGGRQVLSLNRGGCVYAGIVEHEFNHALGFQHEQTRSDRDQYVRINWANMDPTMAYNFYKSDTNNLNTPYDYGSIMHYGRTAFSNNGRETITPLSSSPVDIGQRQALSSWDIKRINMLYSC</sequence>
<dbReference type="InterPro" id="IPR034039">
    <property type="entry name" value="ZnMP_hatching_enz"/>
</dbReference>
<comment type="cofactor">
    <cofactor evidence="8 9">
        <name>Zn(2+)</name>
        <dbReference type="ChEBI" id="CHEBI:29105"/>
    </cofactor>
    <text evidence="8 9">Binds 1 zinc ion per subunit.</text>
</comment>
<dbReference type="InterPro" id="IPR024079">
    <property type="entry name" value="MetalloPept_cat_dom_sf"/>
</dbReference>
<evidence type="ECO:0000256" key="6">
    <source>
        <dbReference type="ARBA" id="ARBA00023049"/>
    </source>
</evidence>
<evidence type="ECO:0000256" key="1">
    <source>
        <dbReference type="ARBA" id="ARBA00022670"/>
    </source>
</evidence>
<dbReference type="InterPro" id="IPR006026">
    <property type="entry name" value="Peptidase_Metallo"/>
</dbReference>
<evidence type="ECO:0000256" key="3">
    <source>
        <dbReference type="ARBA" id="ARBA00022729"/>
    </source>
</evidence>
<dbReference type="Proteomes" id="UP000261520">
    <property type="component" value="Unplaced"/>
</dbReference>
<dbReference type="Pfam" id="PF01400">
    <property type="entry name" value="Astacin"/>
    <property type="match status" value="1"/>
</dbReference>
<dbReference type="Gene3D" id="3.40.390.10">
    <property type="entry name" value="Collagenase (Catalytic Domain)"/>
    <property type="match status" value="1"/>
</dbReference>
<evidence type="ECO:0000259" key="10">
    <source>
        <dbReference type="PROSITE" id="PS51864"/>
    </source>
</evidence>
<evidence type="ECO:0000256" key="7">
    <source>
        <dbReference type="ARBA" id="ARBA00023157"/>
    </source>
</evidence>
<evidence type="ECO:0000313" key="12">
    <source>
        <dbReference type="Proteomes" id="UP000261520"/>
    </source>
</evidence>
<name>A0A3B3Z9K7_9GOBI</name>
<dbReference type="SMART" id="SM00235">
    <property type="entry name" value="ZnMc"/>
    <property type="match status" value="1"/>
</dbReference>
<organism evidence="11 12">
    <name type="scientific">Periophthalmus magnuspinnatus</name>
    <dbReference type="NCBI Taxonomy" id="409849"/>
    <lineage>
        <taxon>Eukaryota</taxon>
        <taxon>Metazoa</taxon>
        <taxon>Chordata</taxon>
        <taxon>Craniata</taxon>
        <taxon>Vertebrata</taxon>
        <taxon>Euteleostomi</taxon>
        <taxon>Actinopterygii</taxon>
        <taxon>Neopterygii</taxon>
        <taxon>Teleostei</taxon>
        <taxon>Neoteleostei</taxon>
        <taxon>Acanthomorphata</taxon>
        <taxon>Gobiaria</taxon>
        <taxon>Gobiiformes</taxon>
        <taxon>Gobioidei</taxon>
        <taxon>Gobiidae</taxon>
        <taxon>Oxudercinae</taxon>
        <taxon>Periophthalmus</taxon>
    </lineage>
</organism>
<keyword evidence="6 8" id="KW-0482">Metalloprotease</keyword>
<feature type="binding site" evidence="8">
    <location>
        <position position="181"/>
    </location>
    <ligand>
        <name>Zn(2+)</name>
        <dbReference type="ChEBI" id="CHEBI:29105"/>
        <note>catalytic</note>
    </ligand>
</feature>
<dbReference type="AlphaFoldDB" id="A0A3B3Z9K7"/>
<evidence type="ECO:0000256" key="5">
    <source>
        <dbReference type="ARBA" id="ARBA00022833"/>
    </source>
</evidence>
<dbReference type="GO" id="GO:0004222">
    <property type="term" value="F:metalloendopeptidase activity"/>
    <property type="evidence" value="ECO:0007669"/>
    <property type="project" value="UniProtKB-UniRule"/>
</dbReference>
<evidence type="ECO:0000256" key="9">
    <source>
        <dbReference type="RuleBase" id="RU361183"/>
    </source>
</evidence>
<feature type="binding site" evidence="8">
    <location>
        <position position="187"/>
    </location>
    <ligand>
        <name>Zn(2+)</name>
        <dbReference type="ChEBI" id="CHEBI:29105"/>
        <note>catalytic</note>
    </ligand>
</feature>
<keyword evidence="4 8" id="KW-0378">Hydrolase</keyword>
<reference evidence="11" key="1">
    <citation type="submission" date="2025-08" db="UniProtKB">
        <authorList>
            <consortium name="Ensembl"/>
        </authorList>
    </citation>
    <scope>IDENTIFICATION</scope>
</reference>
<dbReference type="EC" id="3.4.24.-" evidence="9"/>
<dbReference type="Ensembl" id="ENSPMGT00000001139.1">
    <property type="protein sequence ID" value="ENSPMGP00000001076.1"/>
    <property type="gene ID" value="ENSPMGG00000000770.1"/>
</dbReference>
<dbReference type="SUPFAM" id="SSF55486">
    <property type="entry name" value="Metalloproteases ('zincins'), catalytic domain"/>
    <property type="match status" value="1"/>
</dbReference>
<protein>
    <recommendedName>
        <fullName evidence="9">Metalloendopeptidase</fullName>
        <ecNumber evidence="9">3.4.24.-</ecNumber>
    </recommendedName>
</protein>
<reference evidence="11" key="2">
    <citation type="submission" date="2025-09" db="UniProtKB">
        <authorList>
            <consortium name="Ensembl"/>
        </authorList>
    </citation>
    <scope>IDENTIFICATION</scope>
</reference>
<dbReference type="PANTHER" id="PTHR10127">
    <property type="entry name" value="DISCOIDIN, CUB, EGF, LAMININ , AND ZINC METALLOPROTEASE DOMAIN CONTAINING"/>
    <property type="match status" value="1"/>
</dbReference>
<proteinExistence type="predicted"/>
<keyword evidence="5 8" id="KW-0862">Zinc</keyword>
<dbReference type="PROSITE" id="PS51864">
    <property type="entry name" value="ASTACIN"/>
    <property type="match status" value="1"/>
</dbReference>
<dbReference type="InterPro" id="IPR001506">
    <property type="entry name" value="Peptidase_M12A"/>
</dbReference>
<feature type="binding site" evidence="8">
    <location>
        <position position="177"/>
    </location>
    <ligand>
        <name>Zn(2+)</name>
        <dbReference type="ChEBI" id="CHEBI:29105"/>
        <note>catalytic</note>
    </ligand>
</feature>
<comment type="caution">
    <text evidence="8">Lacks conserved residue(s) required for the propagation of feature annotation.</text>
</comment>
<dbReference type="STRING" id="409849.ENSPMGP00000001076"/>
<keyword evidence="1 8" id="KW-0645">Protease</keyword>
<dbReference type="PROSITE" id="PS51257">
    <property type="entry name" value="PROKAR_LIPOPROTEIN"/>
    <property type="match status" value="1"/>
</dbReference>
<dbReference type="PRINTS" id="PR00480">
    <property type="entry name" value="ASTACIN"/>
</dbReference>
<keyword evidence="3 9" id="KW-0732">Signal</keyword>
<dbReference type="PANTHER" id="PTHR10127:SF839">
    <property type="entry name" value="HATCHING ENZYME 1.2-RELATED"/>
    <property type="match status" value="1"/>
</dbReference>